<reference evidence="3" key="1">
    <citation type="submission" date="2021-03" db="EMBL/GenBank/DDBJ databases">
        <title>Genomic Encyclopedia of Type Strains, Phase IV (KMG-IV): sequencing the most valuable type-strain genomes for metagenomic binning, comparative biology and taxonomic classification.</title>
        <authorList>
            <person name="Goeker M."/>
        </authorList>
    </citation>
    <scope>NUCLEOTIDE SEQUENCE</scope>
    <source>
        <strain evidence="3">DSM 107338</strain>
    </source>
</reference>
<dbReference type="GO" id="GO:0016829">
    <property type="term" value="F:lyase activity"/>
    <property type="evidence" value="ECO:0007669"/>
    <property type="project" value="UniProtKB-KW"/>
</dbReference>
<dbReference type="Gene3D" id="3.10.180.10">
    <property type="entry name" value="2,3-Dihydroxybiphenyl 1,2-Dioxygenase, domain 1"/>
    <property type="match status" value="1"/>
</dbReference>
<dbReference type="GO" id="GO:0046872">
    <property type="term" value="F:metal ion binding"/>
    <property type="evidence" value="ECO:0007669"/>
    <property type="project" value="UniProtKB-KW"/>
</dbReference>
<dbReference type="InterPro" id="IPR029068">
    <property type="entry name" value="Glyas_Bleomycin-R_OHBP_Dase"/>
</dbReference>
<sequence length="132" mass="15519">MSKGLIHHVEINVSNLENSVAFWGWFLEKLGYELYQTWNKGRSWKLGESYLVFVQAEEIYFDVSYHRKQVGLNHLAFYADSREHVDLITWQLRQKGISILYKELHPFAGGKEHYAVFFEDPDRIKVELVAPG</sequence>
<protein>
    <submittedName>
        <fullName evidence="3">Catechol 2,3-dioxygenase-like lactoylglutathione lyase family enzyme</fullName>
    </submittedName>
</protein>
<dbReference type="EMBL" id="JAGGMB010000002">
    <property type="protein sequence ID" value="MBP2076415.1"/>
    <property type="molecule type" value="Genomic_DNA"/>
</dbReference>
<dbReference type="PROSITE" id="PS51819">
    <property type="entry name" value="VOC"/>
    <property type="match status" value="1"/>
</dbReference>
<keyword evidence="1" id="KW-0479">Metal-binding</keyword>
<dbReference type="PANTHER" id="PTHR36113:SF6">
    <property type="entry name" value="FOSFOMYCIN RESISTANCE PROTEIN FOSX"/>
    <property type="match status" value="1"/>
</dbReference>
<name>A0A9X0YS97_9BACI</name>
<dbReference type="InterPro" id="IPR051332">
    <property type="entry name" value="Fosfomycin_Res_Enzymes"/>
</dbReference>
<organism evidence="3 4">
    <name type="scientific">Oceanobacillus polygoni</name>
    <dbReference type="NCBI Taxonomy" id="1235259"/>
    <lineage>
        <taxon>Bacteria</taxon>
        <taxon>Bacillati</taxon>
        <taxon>Bacillota</taxon>
        <taxon>Bacilli</taxon>
        <taxon>Bacillales</taxon>
        <taxon>Bacillaceae</taxon>
        <taxon>Oceanobacillus</taxon>
    </lineage>
</organism>
<dbReference type="PANTHER" id="PTHR36113">
    <property type="entry name" value="LYASE, PUTATIVE-RELATED-RELATED"/>
    <property type="match status" value="1"/>
</dbReference>
<dbReference type="OrthoDB" id="5296884at2"/>
<evidence type="ECO:0000259" key="2">
    <source>
        <dbReference type="PROSITE" id="PS51819"/>
    </source>
</evidence>
<dbReference type="SUPFAM" id="SSF54593">
    <property type="entry name" value="Glyoxalase/Bleomycin resistance protein/Dihydroxybiphenyl dioxygenase"/>
    <property type="match status" value="1"/>
</dbReference>
<evidence type="ECO:0000256" key="1">
    <source>
        <dbReference type="ARBA" id="ARBA00022723"/>
    </source>
</evidence>
<proteinExistence type="predicted"/>
<keyword evidence="4" id="KW-1185">Reference proteome</keyword>
<keyword evidence="3" id="KW-0456">Lyase</keyword>
<dbReference type="AlphaFoldDB" id="A0A9X0YS97"/>
<dbReference type="InterPro" id="IPR004360">
    <property type="entry name" value="Glyas_Fos-R_dOase_dom"/>
</dbReference>
<comment type="caution">
    <text evidence="3">The sequence shown here is derived from an EMBL/GenBank/DDBJ whole genome shotgun (WGS) entry which is preliminary data.</text>
</comment>
<feature type="domain" description="VOC" evidence="2">
    <location>
        <begin position="5"/>
        <end position="131"/>
    </location>
</feature>
<gene>
    <name evidence="3" type="ORF">J2Z64_000627</name>
</gene>
<dbReference type="Pfam" id="PF00903">
    <property type="entry name" value="Glyoxalase"/>
    <property type="match status" value="1"/>
</dbReference>
<dbReference type="InterPro" id="IPR037523">
    <property type="entry name" value="VOC_core"/>
</dbReference>
<evidence type="ECO:0000313" key="3">
    <source>
        <dbReference type="EMBL" id="MBP2076415.1"/>
    </source>
</evidence>
<dbReference type="RefSeq" id="WP_149474741.1">
    <property type="nucleotide sequence ID" value="NZ_JAGGMB010000002.1"/>
</dbReference>
<evidence type="ECO:0000313" key="4">
    <source>
        <dbReference type="Proteomes" id="UP001138793"/>
    </source>
</evidence>
<dbReference type="Proteomes" id="UP001138793">
    <property type="component" value="Unassembled WGS sequence"/>
</dbReference>
<accession>A0A9X0YS97</accession>